<evidence type="ECO:0000313" key="8">
    <source>
        <dbReference type="EMBL" id="CEQ39528.1"/>
    </source>
</evidence>
<evidence type="ECO:0000256" key="4">
    <source>
        <dbReference type="ARBA" id="ARBA00023242"/>
    </source>
</evidence>
<proteinExistence type="inferred from homology"/>
<reference evidence="9" key="1">
    <citation type="submission" date="2015-02" db="EMBL/GenBank/DDBJ databases">
        <authorList>
            <person name="Gon?alves P."/>
        </authorList>
    </citation>
    <scope>NUCLEOTIDE SEQUENCE [LARGE SCALE GENOMIC DNA]</scope>
</reference>
<comment type="subcellular location">
    <subcellularLocation>
        <location evidence="1">Nucleus</location>
    </subcellularLocation>
</comment>
<dbReference type="PANTHER" id="PTHR10015:SF427">
    <property type="entry name" value="HEAT SHOCK FACTOR PROTEIN"/>
    <property type="match status" value="1"/>
</dbReference>
<evidence type="ECO:0000256" key="5">
    <source>
        <dbReference type="RuleBase" id="RU004020"/>
    </source>
</evidence>
<dbReference type="SMART" id="SM00415">
    <property type="entry name" value="HSF"/>
    <property type="match status" value="1"/>
</dbReference>
<gene>
    <name evidence="8" type="primary">SPOSA6832_01051</name>
</gene>
<comment type="similarity">
    <text evidence="2 5">Belongs to the HSF family.</text>
</comment>
<organism evidence="8 9">
    <name type="scientific">Sporidiobolus salmonicolor</name>
    <name type="common">Yeast-like fungus</name>
    <name type="synonym">Sporobolomyces salmonicolor</name>
    <dbReference type="NCBI Taxonomy" id="5005"/>
    <lineage>
        <taxon>Eukaryota</taxon>
        <taxon>Fungi</taxon>
        <taxon>Dikarya</taxon>
        <taxon>Basidiomycota</taxon>
        <taxon>Pucciniomycotina</taxon>
        <taxon>Microbotryomycetes</taxon>
        <taxon>Sporidiobolales</taxon>
        <taxon>Sporidiobolaceae</taxon>
        <taxon>Sporobolomyces</taxon>
    </lineage>
</organism>
<dbReference type="Pfam" id="PF00447">
    <property type="entry name" value="HSF_DNA-bind"/>
    <property type="match status" value="1"/>
</dbReference>
<dbReference type="GO" id="GO:0005634">
    <property type="term" value="C:nucleus"/>
    <property type="evidence" value="ECO:0007669"/>
    <property type="project" value="UniProtKB-SubCell"/>
</dbReference>
<evidence type="ECO:0000256" key="6">
    <source>
        <dbReference type="SAM" id="MobiDB-lite"/>
    </source>
</evidence>
<accession>A0A0D6EIA3</accession>
<protein>
    <submittedName>
        <fullName evidence="8">SPOSA6832_01051-mRNA-1:cds</fullName>
    </submittedName>
</protein>
<dbReference type="GO" id="GO:0003700">
    <property type="term" value="F:DNA-binding transcription factor activity"/>
    <property type="evidence" value="ECO:0007669"/>
    <property type="project" value="InterPro"/>
</dbReference>
<dbReference type="EMBL" id="CENE01000003">
    <property type="protein sequence ID" value="CEQ39528.1"/>
    <property type="molecule type" value="Genomic_DNA"/>
</dbReference>
<evidence type="ECO:0000313" key="9">
    <source>
        <dbReference type="Proteomes" id="UP000243876"/>
    </source>
</evidence>
<evidence type="ECO:0000256" key="2">
    <source>
        <dbReference type="ARBA" id="ARBA00006403"/>
    </source>
</evidence>
<name>A0A0D6EIA3_SPOSA</name>
<dbReference type="InterPro" id="IPR036388">
    <property type="entry name" value="WH-like_DNA-bd_sf"/>
</dbReference>
<evidence type="ECO:0000259" key="7">
    <source>
        <dbReference type="SMART" id="SM00415"/>
    </source>
</evidence>
<dbReference type="OrthoDB" id="2527315at2759"/>
<sequence>MSTASAPPAAQTPIITCPYTAGGCPLFNTIDLPPSSPRCVGSCSPAPTPDAAASSAATSSNSKSPPPHSASSSSALNSVAYDDSFLLSELQPGLPLPTPLGQGREQWGSYLDFGISPGQVEVPGFAPVPERPALKRPPRSGSGSNPALLDIEEFLPPHDFKRTRLTPPPALPDPTPLTVSNDLGKVHDLPIPPTCSSDEENEVVTPFISKLTYLLEHQEYQPWVRWDASGNYILIAHTKPHLLDILARYFRHTTIASFVRQLNIYGFKRATTGSLLSILETVSFPQSVVPPGASEPETFSAADFSAFSSPHFFRSVPGGPHCRLGQLKPITKERGPRNRGKKAQAAKRAAGESP</sequence>
<dbReference type="SUPFAM" id="SSF46785">
    <property type="entry name" value="Winged helix' DNA-binding domain"/>
    <property type="match status" value="1"/>
</dbReference>
<feature type="region of interest" description="Disordered" evidence="6">
    <location>
        <begin position="318"/>
        <end position="354"/>
    </location>
</feature>
<keyword evidence="3" id="KW-0238">DNA-binding</keyword>
<evidence type="ECO:0000256" key="3">
    <source>
        <dbReference type="ARBA" id="ARBA00023125"/>
    </source>
</evidence>
<dbReference type="AlphaFoldDB" id="A0A0D6EIA3"/>
<evidence type="ECO:0000256" key="1">
    <source>
        <dbReference type="ARBA" id="ARBA00004123"/>
    </source>
</evidence>
<dbReference type="InterPro" id="IPR000232">
    <property type="entry name" value="HSF_DNA-bd"/>
</dbReference>
<dbReference type="GO" id="GO:0043565">
    <property type="term" value="F:sequence-specific DNA binding"/>
    <property type="evidence" value="ECO:0007669"/>
    <property type="project" value="InterPro"/>
</dbReference>
<keyword evidence="9" id="KW-1185">Reference proteome</keyword>
<dbReference type="InterPro" id="IPR036390">
    <property type="entry name" value="WH_DNA-bd_sf"/>
</dbReference>
<dbReference type="PRINTS" id="PR00056">
    <property type="entry name" value="HSFDOMAIN"/>
</dbReference>
<feature type="domain" description="HSF-type DNA-binding" evidence="7">
    <location>
        <begin position="203"/>
        <end position="333"/>
    </location>
</feature>
<feature type="region of interest" description="Disordered" evidence="6">
    <location>
        <begin position="38"/>
        <end position="75"/>
    </location>
</feature>
<dbReference type="Gene3D" id="1.10.10.10">
    <property type="entry name" value="Winged helix-like DNA-binding domain superfamily/Winged helix DNA-binding domain"/>
    <property type="match status" value="1"/>
</dbReference>
<keyword evidence="4" id="KW-0539">Nucleus</keyword>
<feature type="compositionally biased region" description="Low complexity" evidence="6">
    <location>
        <begin position="42"/>
        <end position="75"/>
    </location>
</feature>
<dbReference type="PANTHER" id="PTHR10015">
    <property type="entry name" value="HEAT SHOCK TRANSCRIPTION FACTOR"/>
    <property type="match status" value="1"/>
</dbReference>
<dbReference type="Proteomes" id="UP000243876">
    <property type="component" value="Unassembled WGS sequence"/>
</dbReference>